<dbReference type="EMBL" id="MU863638">
    <property type="protein sequence ID" value="KAK4100932.1"/>
    <property type="molecule type" value="Genomic_DNA"/>
</dbReference>
<keyword evidence="2" id="KW-1185">Reference proteome</keyword>
<sequence length="246" mass="27586">MAAEDVTEYEIEENTRWSTTRLYLGLLETFPKYVRDFEAKWNDWQQAISADDPSTQSSTPSFTALTALGPKVIPLVVYQLTLNPNNNAAVHLYTTLETDPSYLPTDTDPSPAAQQIIRLSFARNRAVRNALADFAERCERVGIHASSAGMFTECTEYDALLAFGQSIVPHVMLQYARDVQTQSGGVPAVVRRGVLFWYELLHELVWHRKSGAVTVWLDDAYEFWRRWFEEGVVEGAMGISGDAAAA</sequence>
<evidence type="ECO:0000313" key="1">
    <source>
        <dbReference type="EMBL" id="KAK4100932.1"/>
    </source>
</evidence>
<dbReference type="Proteomes" id="UP001305647">
    <property type="component" value="Unassembled WGS sequence"/>
</dbReference>
<protein>
    <submittedName>
        <fullName evidence="1">Uncharacterized protein</fullName>
    </submittedName>
</protein>
<comment type="caution">
    <text evidence="1">The sequence shown here is derived from an EMBL/GenBank/DDBJ whole genome shotgun (WGS) entry which is preliminary data.</text>
</comment>
<organism evidence="1 2">
    <name type="scientific">Parathielavia hyrcaniae</name>
    <dbReference type="NCBI Taxonomy" id="113614"/>
    <lineage>
        <taxon>Eukaryota</taxon>
        <taxon>Fungi</taxon>
        <taxon>Dikarya</taxon>
        <taxon>Ascomycota</taxon>
        <taxon>Pezizomycotina</taxon>
        <taxon>Sordariomycetes</taxon>
        <taxon>Sordariomycetidae</taxon>
        <taxon>Sordariales</taxon>
        <taxon>Chaetomiaceae</taxon>
        <taxon>Parathielavia</taxon>
    </lineage>
</organism>
<gene>
    <name evidence="1" type="ORF">N658DRAFT_497019</name>
</gene>
<reference evidence="1" key="1">
    <citation type="journal article" date="2023" name="Mol. Phylogenet. Evol.">
        <title>Genome-scale phylogeny and comparative genomics of the fungal order Sordariales.</title>
        <authorList>
            <person name="Hensen N."/>
            <person name="Bonometti L."/>
            <person name="Westerberg I."/>
            <person name="Brannstrom I.O."/>
            <person name="Guillou S."/>
            <person name="Cros-Aarteil S."/>
            <person name="Calhoun S."/>
            <person name="Haridas S."/>
            <person name="Kuo A."/>
            <person name="Mondo S."/>
            <person name="Pangilinan J."/>
            <person name="Riley R."/>
            <person name="LaButti K."/>
            <person name="Andreopoulos B."/>
            <person name="Lipzen A."/>
            <person name="Chen C."/>
            <person name="Yan M."/>
            <person name="Daum C."/>
            <person name="Ng V."/>
            <person name="Clum A."/>
            <person name="Steindorff A."/>
            <person name="Ohm R.A."/>
            <person name="Martin F."/>
            <person name="Silar P."/>
            <person name="Natvig D.O."/>
            <person name="Lalanne C."/>
            <person name="Gautier V."/>
            <person name="Ament-Velasquez S.L."/>
            <person name="Kruys A."/>
            <person name="Hutchinson M.I."/>
            <person name="Powell A.J."/>
            <person name="Barry K."/>
            <person name="Miller A.N."/>
            <person name="Grigoriev I.V."/>
            <person name="Debuchy R."/>
            <person name="Gladieux P."/>
            <person name="Hiltunen Thoren M."/>
            <person name="Johannesson H."/>
        </authorList>
    </citation>
    <scope>NUCLEOTIDE SEQUENCE</scope>
    <source>
        <strain evidence="1">CBS 757.83</strain>
    </source>
</reference>
<accession>A0AAN6T1U0</accession>
<reference evidence="1" key="2">
    <citation type="submission" date="2023-05" db="EMBL/GenBank/DDBJ databases">
        <authorList>
            <consortium name="Lawrence Berkeley National Laboratory"/>
            <person name="Steindorff A."/>
            <person name="Hensen N."/>
            <person name="Bonometti L."/>
            <person name="Westerberg I."/>
            <person name="Brannstrom I.O."/>
            <person name="Guillou S."/>
            <person name="Cros-Aarteil S."/>
            <person name="Calhoun S."/>
            <person name="Haridas S."/>
            <person name="Kuo A."/>
            <person name="Mondo S."/>
            <person name="Pangilinan J."/>
            <person name="Riley R."/>
            <person name="Labutti K."/>
            <person name="Andreopoulos B."/>
            <person name="Lipzen A."/>
            <person name="Chen C."/>
            <person name="Yanf M."/>
            <person name="Daum C."/>
            <person name="Ng V."/>
            <person name="Clum A."/>
            <person name="Ohm R."/>
            <person name="Martin F."/>
            <person name="Silar P."/>
            <person name="Natvig D."/>
            <person name="Lalanne C."/>
            <person name="Gautier V."/>
            <person name="Ament-Velasquez S.L."/>
            <person name="Kruys A."/>
            <person name="Hutchinson M.I."/>
            <person name="Powell A.J."/>
            <person name="Barry K."/>
            <person name="Miller A.N."/>
            <person name="Grigoriev I.V."/>
            <person name="Debuchy R."/>
            <person name="Gladieux P."/>
            <person name="Thoren M.H."/>
            <person name="Johannesson H."/>
        </authorList>
    </citation>
    <scope>NUCLEOTIDE SEQUENCE</scope>
    <source>
        <strain evidence="1">CBS 757.83</strain>
    </source>
</reference>
<dbReference type="AlphaFoldDB" id="A0AAN6T1U0"/>
<evidence type="ECO:0000313" key="2">
    <source>
        <dbReference type="Proteomes" id="UP001305647"/>
    </source>
</evidence>
<name>A0AAN6T1U0_9PEZI</name>
<proteinExistence type="predicted"/>